<comment type="catalytic activity">
    <reaction evidence="1">
        <text>Hydrolysis of (1-&gt;3)-beta-D-glucosidic linkages in (1-&gt;3)-beta-D-glucans.</text>
        <dbReference type="EC" id="3.2.1.39"/>
    </reaction>
</comment>
<evidence type="ECO:0000256" key="1">
    <source>
        <dbReference type="ARBA" id="ARBA00000382"/>
    </source>
</evidence>
<protein>
    <recommendedName>
        <fullName evidence="4">glucan endo-1,3-beta-D-glucosidase</fullName>
        <ecNumber evidence="4">3.2.1.39</ecNumber>
    </recommendedName>
</protein>
<feature type="region of interest" description="Disordered" evidence="12">
    <location>
        <begin position="1"/>
        <end position="22"/>
    </location>
</feature>
<dbReference type="PANTHER" id="PTHR31983:SF0">
    <property type="entry name" value="GLUCAN ENDO-1,3-BETA-D-GLUCOSIDASE 2"/>
    <property type="match status" value="1"/>
</dbReference>
<dbReference type="InterPro" id="IPR040451">
    <property type="entry name" value="GH81_N"/>
</dbReference>
<dbReference type="SUPFAM" id="SSF46565">
    <property type="entry name" value="Chaperone J-domain"/>
    <property type="match status" value="1"/>
</dbReference>
<dbReference type="PRINTS" id="PR00625">
    <property type="entry name" value="JDOMAIN"/>
</dbReference>
<keyword evidence="11" id="KW-0624">Polysaccharide degradation</keyword>
<dbReference type="FunFam" id="1.10.287.1170:FF:000001">
    <property type="entry name" value="Endo-1,3-beta-glucanase Engl1"/>
    <property type="match status" value="1"/>
</dbReference>
<dbReference type="FunFam" id="1.10.287.110:FF:000110">
    <property type="entry name" value="DnaJ domain protein (AFU_orthologue AFUA_2G13210)"/>
    <property type="match status" value="1"/>
</dbReference>
<feature type="region of interest" description="Disordered" evidence="12">
    <location>
        <begin position="180"/>
        <end position="204"/>
    </location>
</feature>
<dbReference type="InterPro" id="IPR056453">
    <property type="entry name" value="HTH_DNAJC9"/>
</dbReference>
<feature type="region of interest" description="Disordered" evidence="12">
    <location>
        <begin position="484"/>
        <end position="510"/>
    </location>
</feature>
<keyword evidence="9" id="KW-0326">Glycosidase</keyword>
<dbReference type="PROSITE" id="PS50076">
    <property type="entry name" value="DNAJ_2"/>
    <property type="match status" value="1"/>
</dbReference>
<gene>
    <name evidence="14" type="ORF">C2S_3591</name>
</gene>
<dbReference type="InterPro" id="IPR018253">
    <property type="entry name" value="DnaJ_domain_CS"/>
</dbReference>
<dbReference type="Pfam" id="PF00226">
    <property type="entry name" value="DnaJ"/>
    <property type="match status" value="1"/>
</dbReference>
<dbReference type="Proteomes" id="UP000760494">
    <property type="component" value="Unassembled WGS sequence"/>
</dbReference>
<dbReference type="Gene3D" id="2.40.50.140">
    <property type="entry name" value="Nucleic acid-binding proteins"/>
    <property type="match status" value="1"/>
</dbReference>
<dbReference type="Pfam" id="PF23302">
    <property type="entry name" value="HTH_DNAJC9"/>
    <property type="match status" value="1"/>
</dbReference>
<reference evidence="14" key="1">
    <citation type="submission" date="2019-05" db="EMBL/GenBank/DDBJ databases">
        <authorList>
            <person name="Piombo E."/>
        </authorList>
    </citation>
    <scope>NUCLEOTIDE SEQUENCE</scope>
    <source>
        <strain evidence="14">C2S</strain>
    </source>
</reference>
<dbReference type="Pfam" id="PF10451">
    <property type="entry name" value="Stn1"/>
    <property type="match status" value="2"/>
</dbReference>
<dbReference type="GO" id="GO:0000272">
    <property type="term" value="P:polysaccharide catabolic process"/>
    <property type="evidence" value="ECO:0007669"/>
    <property type="project" value="UniProtKB-KW"/>
</dbReference>
<dbReference type="PANTHER" id="PTHR31983">
    <property type="entry name" value="ENDO-1,3(4)-BETA-GLUCANASE 1"/>
    <property type="match status" value="1"/>
</dbReference>
<dbReference type="CDD" id="cd06257">
    <property type="entry name" value="DnaJ"/>
    <property type="match status" value="1"/>
</dbReference>
<dbReference type="CDD" id="cd03524">
    <property type="entry name" value="RPA2_OBF_family"/>
    <property type="match status" value="1"/>
</dbReference>
<dbReference type="SMART" id="SM00271">
    <property type="entry name" value="DnaJ"/>
    <property type="match status" value="1"/>
</dbReference>
<evidence type="ECO:0000256" key="4">
    <source>
        <dbReference type="ARBA" id="ARBA00012780"/>
    </source>
</evidence>
<keyword evidence="8" id="KW-0119">Carbohydrate metabolism</keyword>
<feature type="region of interest" description="Disordered" evidence="12">
    <location>
        <begin position="370"/>
        <end position="393"/>
    </location>
</feature>
<keyword evidence="6" id="KW-0378">Hydrolase</keyword>
<dbReference type="GO" id="GO:0000781">
    <property type="term" value="C:chromosome, telomeric region"/>
    <property type="evidence" value="ECO:0007669"/>
    <property type="project" value="UniProtKB-SubCell"/>
</dbReference>
<comment type="subcellular location">
    <subcellularLocation>
        <location evidence="2">Chromosome</location>
        <location evidence="2">Telomere</location>
    </subcellularLocation>
</comment>
<evidence type="ECO:0000256" key="5">
    <source>
        <dbReference type="ARBA" id="ARBA00022454"/>
    </source>
</evidence>
<evidence type="ECO:0000256" key="11">
    <source>
        <dbReference type="ARBA" id="ARBA00023326"/>
    </source>
</evidence>
<dbReference type="SUPFAM" id="SSF50249">
    <property type="entry name" value="Nucleic acid-binding proteins"/>
    <property type="match status" value="1"/>
</dbReference>
<comment type="caution">
    <text evidence="14">The sequence shown here is derived from an EMBL/GenBank/DDBJ whole genome shotgun (WGS) entry which is preliminary data.</text>
</comment>
<evidence type="ECO:0000313" key="14">
    <source>
        <dbReference type="EMBL" id="VTT58650.1"/>
    </source>
</evidence>
<dbReference type="Gene3D" id="1.10.287.1170">
    <property type="entry name" value="glycoside hydrolase family 81 endo-[beta] glucanase"/>
    <property type="match status" value="1"/>
</dbReference>
<organism evidence="14 15">
    <name type="scientific">Fusarium fujikuroi</name>
    <name type="common">Bakanae and foot rot disease fungus</name>
    <name type="synonym">Gibberella fujikuroi</name>
    <dbReference type="NCBI Taxonomy" id="5127"/>
    <lineage>
        <taxon>Eukaryota</taxon>
        <taxon>Fungi</taxon>
        <taxon>Dikarya</taxon>
        <taxon>Ascomycota</taxon>
        <taxon>Pezizomycotina</taxon>
        <taxon>Sordariomycetes</taxon>
        <taxon>Hypocreomycetidae</taxon>
        <taxon>Hypocreales</taxon>
        <taxon>Nectriaceae</taxon>
        <taxon>Fusarium</taxon>
        <taxon>Fusarium fujikuroi species complex</taxon>
    </lineage>
</organism>
<dbReference type="InterPro" id="IPR005200">
    <property type="entry name" value="Endo-beta-glucanase"/>
</dbReference>
<dbReference type="GO" id="GO:0071555">
    <property type="term" value="P:cell wall organization"/>
    <property type="evidence" value="ECO:0007669"/>
    <property type="project" value="UniProtKB-KW"/>
</dbReference>
<evidence type="ECO:0000256" key="9">
    <source>
        <dbReference type="ARBA" id="ARBA00023295"/>
    </source>
</evidence>
<keyword evidence="5" id="KW-0158">Chromosome</keyword>
<keyword evidence="10" id="KW-0961">Cell wall biogenesis/degradation</keyword>
<evidence type="ECO:0000256" key="2">
    <source>
        <dbReference type="ARBA" id="ARBA00004574"/>
    </source>
</evidence>
<dbReference type="EMBL" id="CABFJX010000024">
    <property type="protein sequence ID" value="VTT58650.1"/>
    <property type="molecule type" value="Genomic_DNA"/>
</dbReference>
<dbReference type="EC" id="3.2.1.39" evidence="4"/>
<dbReference type="InterPro" id="IPR001623">
    <property type="entry name" value="DnaJ_domain"/>
</dbReference>
<comment type="similarity">
    <text evidence="3">Belongs to the glycosyl hydrolase 81 family.</text>
</comment>
<evidence type="ECO:0000256" key="3">
    <source>
        <dbReference type="ARBA" id="ARBA00010730"/>
    </source>
</evidence>
<dbReference type="InterPro" id="IPR036869">
    <property type="entry name" value="J_dom_sf"/>
</dbReference>
<dbReference type="InterPro" id="IPR012340">
    <property type="entry name" value="NA-bd_OB-fold"/>
</dbReference>
<evidence type="ECO:0000256" key="8">
    <source>
        <dbReference type="ARBA" id="ARBA00023277"/>
    </source>
</evidence>
<dbReference type="Gene3D" id="2.70.98.30">
    <property type="entry name" value="Golgi alpha-mannosidase II, domain 4"/>
    <property type="match status" value="1"/>
</dbReference>
<sequence length="1637" mass="182441">MSDHEDVLESEPPTIDPYEVLSLERTATGDDIKKSYRKAALKNHPDKVPQDQKDAAHEKFQAIAFAYAILSDPARRKRYDETGSTSESIVDSEGFNWSDYYREQYKESVSSDAIEKFAKKYKGSDEEKGDVLDAYEKYKGDMDALYETVILSDILEDDERFREIIDTAIESKKVPSFPAYTKETKKKREGRVKQARAEATEAEDYAKELGVHDKLFGGDKKGKKKKGKGSSEDDLAALIQKRQQDRSESFLDHLAEKYGAKEGKGKGKKGKKRPVEDEPSEEAFQAAASRLKGSKRSKRVVSDDFSSMCLSSVNECGENFYFYGNLPIKWVRVVGLVVAIDDFASRRVYTIDDSSGSCIECTISIPISGEDDSRATTGDAAPKKADIDPPQNPDPFPNIDVGCVVDVKGGLSTFRDERQLTIEKMTKVRGTAQEVTLWEKRVKFKSEVLDKPWVLRSSEIRRCRKEAERSEEEVEKKQKRIRAMVEPRASKQTSKSAGHAEQPIRQQKPHKEMRLDLRQILEQGGRGKYDALGFGRSFLDLDQKEAIKESCQVVVGMAKRIVPWSGMRYAITMIDKAHGDATDEHLGDFPFEVHHDAPWITYPVCESETQDMRRRHLIWNAKKVPASTVHDALSWASMILKSQKERWPERAHGQASLALAPRGEKDKDGIPPAIFVQLQLQPQHHRNLGILSHSHPAPSERIQFLESYYPSSLTPSFLASARPRPPVVDPGPRGATGLVVFRIRWLQGKEQALERRAAILYEPWNPYLSACSPASFSLISLIEVVIFLIKAALQSLLAHHEDPHHLARQDDSADSWDDSNEEFKRDIETSAFQYLTTYDKDDIIPVTESVKVSTSKVGTTATAQVLPTLSDVEPHTEGFVVTDLYNPLLTEPAVISTSIPSPTSLLKPVTSTTSNAVPSGLSKMAAAPNIFANPIDTSAPPSMFARKSTHPVAKTPIINQNTPIGTNKFYSNFYLGDQNTPVYTYPYSLTWAKGTGPAASWGMSISHIEASQRTYGDVQYNGAVEYYINPVGIQSMIISAKELGKNTVLTMDSISAHYAKAYLRKDSKSAATITFPLYQGSVFTTAYFSGGTPWIQTGVYFRTMTQVTKDPKSNVRKYNFVLEDGTTWRLYAYKTKGDPLTLKVTNNGLASSTKPFYGFIQIAKDPKVGQSEAVLDNGCGIYATGMTVSGNTVGKQGTYSFTWTKAGHATGKLWIFALPHHVSSFDATTKKEMRTYSLQTPTKGIATAVGGTTWTMVESALPVDMGFAPWDPTKGSRGLTANAKKIIAPIAKSEVSQDMDAQANTDSMYYSGKALAKFGSIIYVINNMLGDKALAQAGLLKLQKAFARFGSNKQNYPLVYESVWGGVVSSASYETGQAGSDFGNTYYNDHHFHYGYHVLTAAYIGAMDSKWLAANKAYVNSLVRDYANPSSSDKYFPVWRSFDWYHGHSWAHGLTAMYDGKDQESSSEDMMSVYALKMWGTVIKDTNMVARANLQLAVMSRAMQDYYYYTTSNTVQPKNFIGNKVAGILFENKVHHTTWFSAAIEAIQGIHMIPILPVSNLARTGTFVQQEWDTYFSKGRVDKFNNLWKGIIYGNYATVQPKTAWTFFTQSKFDANWIDGGASRTWYMAYAAALGQI</sequence>
<evidence type="ECO:0000256" key="7">
    <source>
        <dbReference type="ARBA" id="ARBA00022895"/>
    </source>
</evidence>
<dbReference type="GO" id="GO:0009986">
    <property type="term" value="C:cell surface"/>
    <property type="evidence" value="ECO:0007669"/>
    <property type="project" value="TreeGrafter"/>
</dbReference>
<evidence type="ECO:0000256" key="10">
    <source>
        <dbReference type="ARBA" id="ARBA00023316"/>
    </source>
</evidence>
<accession>A0A9Q9REA6</accession>
<proteinExistence type="inferred from homology"/>
<feature type="domain" description="J" evidence="13">
    <location>
        <begin position="16"/>
        <end position="83"/>
    </location>
</feature>
<feature type="region of interest" description="Disordered" evidence="12">
    <location>
        <begin position="261"/>
        <end position="289"/>
    </location>
</feature>
<dbReference type="GO" id="GO:0052861">
    <property type="term" value="F:endo-1,3(4)-beta-glucanase activity"/>
    <property type="evidence" value="ECO:0007669"/>
    <property type="project" value="InterPro"/>
</dbReference>
<evidence type="ECO:0000259" key="13">
    <source>
        <dbReference type="PROSITE" id="PS50076"/>
    </source>
</evidence>
<dbReference type="PROSITE" id="PS52008">
    <property type="entry name" value="GH81"/>
    <property type="match status" value="1"/>
</dbReference>
<dbReference type="Pfam" id="PF17652">
    <property type="entry name" value="Glyco_hydro81C"/>
    <property type="match status" value="1"/>
</dbReference>
<dbReference type="GO" id="GO:0042973">
    <property type="term" value="F:glucan endo-1,3-beta-D-glucosidase activity"/>
    <property type="evidence" value="ECO:0007669"/>
    <property type="project" value="UniProtKB-EC"/>
</dbReference>
<evidence type="ECO:0000313" key="15">
    <source>
        <dbReference type="Proteomes" id="UP000760494"/>
    </source>
</evidence>
<dbReference type="Gene3D" id="1.10.287.110">
    <property type="entry name" value="DnaJ domain"/>
    <property type="match status" value="1"/>
</dbReference>
<evidence type="ECO:0000256" key="12">
    <source>
        <dbReference type="SAM" id="MobiDB-lite"/>
    </source>
</evidence>
<keyword evidence="7" id="KW-0779">Telomere</keyword>
<dbReference type="PROSITE" id="PS00636">
    <property type="entry name" value="DNAJ_1"/>
    <property type="match status" value="1"/>
</dbReference>
<feature type="compositionally biased region" description="Basic and acidic residues" evidence="12">
    <location>
        <begin position="191"/>
        <end position="204"/>
    </location>
</feature>
<dbReference type="InterPro" id="IPR040720">
    <property type="entry name" value="GH81_C"/>
</dbReference>
<dbReference type="Gene3D" id="1.20.5.420">
    <property type="entry name" value="Immunoglobulin FC, subunit C"/>
    <property type="match status" value="1"/>
</dbReference>
<dbReference type="InterPro" id="IPR018856">
    <property type="entry name" value="Stn1_N"/>
</dbReference>
<name>A0A9Q9REA6_FUSFU</name>
<dbReference type="Pfam" id="PF03639">
    <property type="entry name" value="Glyco_hydro_81"/>
    <property type="match status" value="1"/>
</dbReference>
<evidence type="ECO:0000256" key="6">
    <source>
        <dbReference type="ARBA" id="ARBA00022801"/>
    </source>
</evidence>